<dbReference type="NCBIfam" id="NF005624">
    <property type="entry name" value="PRK07375.2-3"/>
    <property type="match status" value="1"/>
</dbReference>
<dbReference type="GO" id="GO:0016020">
    <property type="term" value="C:membrane"/>
    <property type="evidence" value="ECO:0007669"/>
    <property type="project" value="UniProtKB-SubCell"/>
</dbReference>
<dbReference type="AlphaFoldDB" id="A6TVL6"/>
<evidence type="ECO:0000256" key="2">
    <source>
        <dbReference type="ARBA" id="ARBA00010388"/>
    </source>
</evidence>
<dbReference type="Gene3D" id="1.10.287.3510">
    <property type="match status" value="1"/>
</dbReference>
<dbReference type="InterPro" id="IPR050601">
    <property type="entry name" value="CPA3_antiporter_subunitC"/>
</dbReference>
<keyword evidence="8" id="KW-1185">Reference proteome</keyword>
<dbReference type="InterPro" id="IPR039428">
    <property type="entry name" value="NUOK/Mnh_C1-like"/>
</dbReference>
<protein>
    <submittedName>
        <fullName evidence="7">NADH-ubiquinone oxidoreductase, chain 4L</fullName>
    </submittedName>
</protein>
<dbReference type="PANTHER" id="PTHR34583:SF3">
    <property type="entry name" value="MULTISUBUNIT SODIUM_HYDROGEN ANTIPORTER, MNHC SUBUNIT"/>
    <property type="match status" value="1"/>
</dbReference>
<name>A6TVL6_ALKMQ</name>
<feature type="transmembrane region" description="Helical" evidence="6">
    <location>
        <begin position="41"/>
        <end position="58"/>
    </location>
</feature>
<sequence length="127" mass="13797">MMTDLNSIIDNINYIGAFILFIIGLYTVLTHSNLLKKIIGVNIMETSIFLFFVSIGYVKGAKAPILESGSGELIYVNPLPSAMILTGIVVAVSITAYALSIIVKIHEAYGTIDLDEIMEIRGGQTNE</sequence>
<evidence type="ECO:0000256" key="4">
    <source>
        <dbReference type="ARBA" id="ARBA00022989"/>
    </source>
</evidence>
<evidence type="ECO:0000313" key="7">
    <source>
        <dbReference type="EMBL" id="ABR50234.1"/>
    </source>
</evidence>
<evidence type="ECO:0000256" key="5">
    <source>
        <dbReference type="ARBA" id="ARBA00023136"/>
    </source>
</evidence>
<organism evidence="7 8">
    <name type="scientific">Alkaliphilus metalliredigens (strain QYMF)</name>
    <dbReference type="NCBI Taxonomy" id="293826"/>
    <lineage>
        <taxon>Bacteria</taxon>
        <taxon>Bacillati</taxon>
        <taxon>Bacillota</taxon>
        <taxon>Clostridia</taxon>
        <taxon>Peptostreptococcales</taxon>
        <taxon>Natronincolaceae</taxon>
        <taxon>Alkaliphilus</taxon>
    </lineage>
</organism>
<dbReference type="PANTHER" id="PTHR34583">
    <property type="entry name" value="ANTIPORTER SUBUNIT MNHC2-RELATED"/>
    <property type="match status" value="1"/>
</dbReference>
<evidence type="ECO:0000256" key="3">
    <source>
        <dbReference type="ARBA" id="ARBA00022692"/>
    </source>
</evidence>
<evidence type="ECO:0000313" key="8">
    <source>
        <dbReference type="Proteomes" id="UP000001572"/>
    </source>
</evidence>
<keyword evidence="4 6" id="KW-1133">Transmembrane helix</keyword>
<dbReference type="RefSeq" id="WP_012065182.1">
    <property type="nucleotide sequence ID" value="NC_009633.1"/>
</dbReference>
<dbReference type="KEGG" id="amt:Amet_4153"/>
<feature type="transmembrane region" description="Helical" evidence="6">
    <location>
        <begin position="78"/>
        <end position="99"/>
    </location>
</feature>
<feature type="transmembrane region" description="Helical" evidence="6">
    <location>
        <begin position="12"/>
        <end position="29"/>
    </location>
</feature>
<comment type="similarity">
    <text evidence="2">Belongs to the CPA3 antiporters (TC 2.A.63) subunit C family.</text>
</comment>
<reference evidence="8" key="1">
    <citation type="journal article" date="2016" name="Genome Announc.">
        <title>Complete genome sequence of Alkaliphilus metalliredigens strain QYMF, an alkaliphilic and metal-reducing bacterium isolated from borax-contaminated leachate ponds.</title>
        <authorList>
            <person name="Hwang C."/>
            <person name="Copeland A."/>
            <person name="Lucas S."/>
            <person name="Lapidus A."/>
            <person name="Barry K."/>
            <person name="Detter J.C."/>
            <person name="Glavina Del Rio T."/>
            <person name="Hammon N."/>
            <person name="Israni S."/>
            <person name="Dalin E."/>
            <person name="Tice H."/>
            <person name="Pitluck S."/>
            <person name="Chertkov O."/>
            <person name="Brettin T."/>
            <person name="Bruce D."/>
            <person name="Han C."/>
            <person name="Schmutz J."/>
            <person name="Larimer F."/>
            <person name="Land M.L."/>
            <person name="Hauser L."/>
            <person name="Kyrpides N."/>
            <person name="Mikhailova N."/>
            <person name="Ye Q."/>
            <person name="Zhou J."/>
            <person name="Richardson P."/>
            <person name="Fields M.W."/>
        </authorList>
    </citation>
    <scope>NUCLEOTIDE SEQUENCE [LARGE SCALE GENOMIC DNA]</scope>
    <source>
        <strain evidence="8">QYMF</strain>
    </source>
</reference>
<dbReference type="HOGENOM" id="CLU_082058_2_0_9"/>
<dbReference type="Pfam" id="PF00420">
    <property type="entry name" value="Oxidored_q2"/>
    <property type="match status" value="1"/>
</dbReference>
<dbReference type="EMBL" id="CP000724">
    <property type="protein sequence ID" value="ABR50234.1"/>
    <property type="molecule type" value="Genomic_DNA"/>
</dbReference>
<evidence type="ECO:0000256" key="6">
    <source>
        <dbReference type="SAM" id="Phobius"/>
    </source>
</evidence>
<keyword evidence="3 6" id="KW-0812">Transmembrane</keyword>
<dbReference type="Proteomes" id="UP000001572">
    <property type="component" value="Chromosome"/>
</dbReference>
<proteinExistence type="inferred from homology"/>
<keyword evidence="5 6" id="KW-0472">Membrane</keyword>
<comment type="subcellular location">
    <subcellularLocation>
        <location evidence="1">Membrane</location>
        <topology evidence="1">Multi-pass membrane protein</topology>
    </subcellularLocation>
</comment>
<dbReference type="STRING" id="293826.Amet_4153"/>
<evidence type="ECO:0000256" key="1">
    <source>
        <dbReference type="ARBA" id="ARBA00004141"/>
    </source>
</evidence>
<gene>
    <name evidence="7" type="ordered locus">Amet_4153</name>
</gene>
<dbReference type="eggNOG" id="COG1006">
    <property type="taxonomic scope" value="Bacteria"/>
</dbReference>
<keyword evidence="7" id="KW-0830">Ubiquinone</keyword>
<accession>A6TVL6</accession>